<evidence type="ECO:0000256" key="1">
    <source>
        <dbReference type="SAM" id="MobiDB-lite"/>
    </source>
</evidence>
<dbReference type="EMBL" id="VSRR010037750">
    <property type="protein sequence ID" value="MPC73894.1"/>
    <property type="molecule type" value="Genomic_DNA"/>
</dbReference>
<proteinExistence type="predicted"/>
<sequence>MKRLPGLGRSGGMRPSQASGTPDPVIINRPALPLRNVDALTANRPRPHPDAAQRLDTPARPPRRPQTSHGGSLMGPRNSPGNCT</sequence>
<dbReference type="Proteomes" id="UP000324222">
    <property type="component" value="Unassembled WGS sequence"/>
</dbReference>
<keyword evidence="3" id="KW-1185">Reference proteome</keyword>
<reference evidence="2 3" key="1">
    <citation type="submission" date="2019-05" db="EMBL/GenBank/DDBJ databases">
        <title>Another draft genome of Portunus trituberculatus and its Hox gene families provides insights of decapod evolution.</title>
        <authorList>
            <person name="Jeong J.-H."/>
            <person name="Song I."/>
            <person name="Kim S."/>
            <person name="Choi T."/>
            <person name="Kim D."/>
            <person name="Ryu S."/>
            <person name="Kim W."/>
        </authorList>
    </citation>
    <scope>NUCLEOTIDE SEQUENCE [LARGE SCALE GENOMIC DNA]</scope>
    <source>
        <tissue evidence="2">Muscle</tissue>
    </source>
</reference>
<organism evidence="2 3">
    <name type="scientific">Portunus trituberculatus</name>
    <name type="common">Swimming crab</name>
    <name type="synonym">Neptunus trituberculatus</name>
    <dbReference type="NCBI Taxonomy" id="210409"/>
    <lineage>
        <taxon>Eukaryota</taxon>
        <taxon>Metazoa</taxon>
        <taxon>Ecdysozoa</taxon>
        <taxon>Arthropoda</taxon>
        <taxon>Crustacea</taxon>
        <taxon>Multicrustacea</taxon>
        <taxon>Malacostraca</taxon>
        <taxon>Eumalacostraca</taxon>
        <taxon>Eucarida</taxon>
        <taxon>Decapoda</taxon>
        <taxon>Pleocyemata</taxon>
        <taxon>Brachyura</taxon>
        <taxon>Eubrachyura</taxon>
        <taxon>Portunoidea</taxon>
        <taxon>Portunidae</taxon>
        <taxon>Portuninae</taxon>
        <taxon>Portunus</taxon>
    </lineage>
</organism>
<dbReference type="AlphaFoldDB" id="A0A5B7HZH8"/>
<protein>
    <submittedName>
        <fullName evidence="2">Uncharacterized protein</fullName>
    </submittedName>
</protein>
<evidence type="ECO:0000313" key="3">
    <source>
        <dbReference type="Proteomes" id="UP000324222"/>
    </source>
</evidence>
<gene>
    <name evidence="2" type="ORF">E2C01_068234</name>
</gene>
<name>A0A5B7HZH8_PORTR</name>
<evidence type="ECO:0000313" key="2">
    <source>
        <dbReference type="EMBL" id="MPC73894.1"/>
    </source>
</evidence>
<accession>A0A5B7HZH8</accession>
<comment type="caution">
    <text evidence="2">The sequence shown here is derived from an EMBL/GenBank/DDBJ whole genome shotgun (WGS) entry which is preliminary data.</text>
</comment>
<feature type="region of interest" description="Disordered" evidence="1">
    <location>
        <begin position="1"/>
        <end position="84"/>
    </location>
</feature>